<dbReference type="InterPro" id="IPR017937">
    <property type="entry name" value="Thioredoxin_CS"/>
</dbReference>
<dbReference type="PRINTS" id="PR00421">
    <property type="entry name" value="THIOREDOXIN"/>
</dbReference>
<evidence type="ECO:0000313" key="7">
    <source>
        <dbReference type="EMBL" id="EDM26570.1"/>
    </source>
</evidence>
<evidence type="ECO:0000259" key="6">
    <source>
        <dbReference type="PROSITE" id="PS51352"/>
    </source>
</evidence>
<keyword evidence="5" id="KW-0732">Signal</keyword>
<dbReference type="eggNOG" id="COG3118">
    <property type="taxonomic scope" value="Bacteria"/>
</dbReference>
<feature type="domain" description="Thioredoxin" evidence="6">
    <location>
        <begin position="14"/>
        <end position="126"/>
    </location>
</feature>
<evidence type="ECO:0000313" key="8">
    <source>
        <dbReference type="Proteomes" id="UP000004947"/>
    </source>
</evidence>
<dbReference type="PANTHER" id="PTHR45663:SF11">
    <property type="entry name" value="GEO12009P1"/>
    <property type="match status" value="1"/>
</dbReference>
<dbReference type="Pfam" id="PF00085">
    <property type="entry name" value="Thioredoxin"/>
    <property type="match status" value="1"/>
</dbReference>
<dbReference type="Gene3D" id="3.40.30.10">
    <property type="entry name" value="Glutaredoxin"/>
    <property type="match status" value="1"/>
</dbReference>
<evidence type="ECO:0000256" key="4">
    <source>
        <dbReference type="ARBA" id="ARBA00023284"/>
    </source>
</evidence>
<proteinExistence type="predicted"/>
<dbReference type="GO" id="GO:0005737">
    <property type="term" value="C:cytoplasm"/>
    <property type="evidence" value="ECO:0007669"/>
    <property type="project" value="TreeGrafter"/>
</dbReference>
<keyword evidence="1" id="KW-0813">Transport</keyword>
<sequence>MKLKTILIACALLLSLGLSAADKNIIDVTDKDFDKNVIKKEGIVLVDFHATWCGPCKKLSPEITKLAEKYKGKATIVKVDVDKAPKASKDIKYIPHVVLYKDGKVVKVVEGRDAKSIGKDIEAAMK</sequence>
<dbReference type="OrthoDB" id="9790390at2"/>
<accession>A6DP38</accession>
<comment type="caution">
    <text evidence="7">The sequence shown here is derived from an EMBL/GenBank/DDBJ whole genome shotgun (WGS) entry which is preliminary data.</text>
</comment>
<feature type="chain" id="PRO_5002691300" evidence="5">
    <location>
        <begin position="21"/>
        <end position="126"/>
    </location>
</feature>
<keyword evidence="4" id="KW-0676">Redox-active center</keyword>
<protein>
    <submittedName>
        <fullName evidence="7">Thioredoxin</fullName>
    </submittedName>
</protein>
<gene>
    <name evidence="7" type="ORF">LNTAR_02142</name>
</gene>
<dbReference type="PROSITE" id="PS00194">
    <property type="entry name" value="THIOREDOXIN_1"/>
    <property type="match status" value="1"/>
</dbReference>
<keyword evidence="2" id="KW-0249">Electron transport</keyword>
<dbReference type="InterPro" id="IPR036249">
    <property type="entry name" value="Thioredoxin-like_sf"/>
</dbReference>
<feature type="signal peptide" evidence="5">
    <location>
        <begin position="1"/>
        <end position="20"/>
    </location>
</feature>
<evidence type="ECO:0000256" key="1">
    <source>
        <dbReference type="ARBA" id="ARBA00022448"/>
    </source>
</evidence>
<dbReference type="GO" id="GO:0015035">
    <property type="term" value="F:protein-disulfide reductase activity"/>
    <property type="evidence" value="ECO:0007669"/>
    <property type="project" value="TreeGrafter"/>
</dbReference>
<dbReference type="SUPFAM" id="SSF52833">
    <property type="entry name" value="Thioredoxin-like"/>
    <property type="match status" value="1"/>
</dbReference>
<dbReference type="STRING" id="313628.LNTAR_02142"/>
<keyword evidence="3" id="KW-1015">Disulfide bond</keyword>
<dbReference type="CDD" id="cd02947">
    <property type="entry name" value="TRX_family"/>
    <property type="match status" value="1"/>
</dbReference>
<reference evidence="7 8" key="1">
    <citation type="journal article" date="2010" name="J. Bacteriol.">
        <title>Genome sequence of Lentisphaera araneosa HTCC2155T, the type species of the order Lentisphaerales in the phylum Lentisphaerae.</title>
        <authorList>
            <person name="Thrash J.C."/>
            <person name="Cho J.C."/>
            <person name="Vergin K.L."/>
            <person name="Morris R.M."/>
            <person name="Giovannoni S.J."/>
        </authorList>
    </citation>
    <scope>NUCLEOTIDE SEQUENCE [LARGE SCALE GENOMIC DNA]</scope>
    <source>
        <strain evidence="7 8">HTCC2155</strain>
    </source>
</reference>
<name>A6DP38_9BACT</name>
<dbReference type="Proteomes" id="UP000004947">
    <property type="component" value="Unassembled WGS sequence"/>
</dbReference>
<evidence type="ECO:0000256" key="2">
    <source>
        <dbReference type="ARBA" id="ARBA00022982"/>
    </source>
</evidence>
<dbReference type="InterPro" id="IPR013766">
    <property type="entry name" value="Thioredoxin_domain"/>
</dbReference>
<dbReference type="PROSITE" id="PS51352">
    <property type="entry name" value="THIOREDOXIN_2"/>
    <property type="match status" value="1"/>
</dbReference>
<organism evidence="7 8">
    <name type="scientific">Lentisphaera araneosa HTCC2155</name>
    <dbReference type="NCBI Taxonomy" id="313628"/>
    <lineage>
        <taxon>Bacteria</taxon>
        <taxon>Pseudomonadati</taxon>
        <taxon>Lentisphaerota</taxon>
        <taxon>Lentisphaeria</taxon>
        <taxon>Lentisphaerales</taxon>
        <taxon>Lentisphaeraceae</taxon>
        <taxon>Lentisphaera</taxon>
    </lineage>
</organism>
<dbReference type="AlphaFoldDB" id="A6DP38"/>
<dbReference type="PANTHER" id="PTHR45663">
    <property type="entry name" value="GEO12009P1"/>
    <property type="match status" value="1"/>
</dbReference>
<evidence type="ECO:0000256" key="3">
    <source>
        <dbReference type="ARBA" id="ARBA00023157"/>
    </source>
</evidence>
<dbReference type="EMBL" id="ABCK01000015">
    <property type="protein sequence ID" value="EDM26570.1"/>
    <property type="molecule type" value="Genomic_DNA"/>
</dbReference>
<evidence type="ECO:0000256" key="5">
    <source>
        <dbReference type="SAM" id="SignalP"/>
    </source>
</evidence>
<keyword evidence="8" id="KW-1185">Reference proteome</keyword>